<feature type="compositionally biased region" description="Polar residues" evidence="1">
    <location>
        <begin position="250"/>
        <end position="259"/>
    </location>
</feature>
<dbReference type="PANTHER" id="PTHR21666">
    <property type="entry name" value="PEPTIDASE-RELATED"/>
    <property type="match status" value="1"/>
</dbReference>
<dbReference type="PANTHER" id="PTHR21666:SF270">
    <property type="entry name" value="MUREIN HYDROLASE ACTIVATOR ENVC"/>
    <property type="match status" value="1"/>
</dbReference>
<feature type="region of interest" description="Disordered" evidence="1">
    <location>
        <begin position="1"/>
        <end position="132"/>
    </location>
</feature>
<dbReference type="CDD" id="cd12797">
    <property type="entry name" value="M23_peptidase"/>
    <property type="match status" value="1"/>
</dbReference>
<gene>
    <name evidence="3" type="ORF">GCM10025760_12730</name>
</gene>
<feature type="region of interest" description="Disordered" evidence="1">
    <location>
        <begin position="206"/>
        <end position="344"/>
    </location>
</feature>
<protein>
    <recommendedName>
        <fullName evidence="2">M23ase beta-sheet core domain-containing protein</fullName>
    </recommendedName>
</protein>
<feature type="compositionally biased region" description="Polar residues" evidence="1">
    <location>
        <begin position="81"/>
        <end position="97"/>
    </location>
</feature>
<keyword evidence="4" id="KW-1185">Reference proteome</keyword>
<dbReference type="EMBL" id="BAABKZ010000001">
    <property type="protein sequence ID" value="GAA5089184.1"/>
    <property type="molecule type" value="Genomic_DNA"/>
</dbReference>
<dbReference type="Pfam" id="PF01551">
    <property type="entry name" value="Peptidase_M23"/>
    <property type="match status" value="1"/>
</dbReference>
<feature type="compositionally biased region" description="Low complexity" evidence="1">
    <location>
        <begin position="368"/>
        <end position="380"/>
    </location>
</feature>
<dbReference type="Proteomes" id="UP001501407">
    <property type="component" value="Unassembled WGS sequence"/>
</dbReference>
<dbReference type="InterPro" id="IPR016047">
    <property type="entry name" value="M23ase_b-sheet_dom"/>
</dbReference>
<dbReference type="Gene3D" id="2.70.70.10">
    <property type="entry name" value="Glucose Permease (Domain IIA)"/>
    <property type="match status" value="1"/>
</dbReference>
<feature type="compositionally biased region" description="Low complexity" evidence="1">
    <location>
        <begin position="51"/>
        <end position="71"/>
    </location>
</feature>
<name>A0ABP9M5G0_9MICO</name>
<dbReference type="SUPFAM" id="SSF51261">
    <property type="entry name" value="Duplicated hybrid motif"/>
    <property type="match status" value="1"/>
</dbReference>
<dbReference type="InterPro" id="IPR011055">
    <property type="entry name" value="Dup_hybrid_motif"/>
</dbReference>
<feature type="domain" description="M23ase beta-sheet core" evidence="2">
    <location>
        <begin position="524"/>
        <end position="626"/>
    </location>
</feature>
<reference evidence="4" key="1">
    <citation type="journal article" date="2019" name="Int. J. Syst. Evol. Microbiol.">
        <title>The Global Catalogue of Microorganisms (GCM) 10K type strain sequencing project: providing services to taxonomists for standard genome sequencing and annotation.</title>
        <authorList>
            <consortium name="The Broad Institute Genomics Platform"/>
            <consortium name="The Broad Institute Genome Sequencing Center for Infectious Disease"/>
            <person name="Wu L."/>
            <person name="Ma J."/>
        </authorList>
    </citation>
    <scope>NUCLEOTIDE SEQUENCE [LARGE SCALE GENOMIC DNA]</scope>
    <source>
        <strain evidence="4">JCM 18959</strain>
    </source>
</reference>
<sequence>MQATPETPGTGRATVRRQAASTAPERPAVVWGRPVDAKRTDAAGLPAAQTPAPSGGSAPLAAAPALPPVAAEQASRRTRRAQTGPQSTIAVSSSIAPSGTVPPIAAQAPAAPERPAATFEAELPTREEPAPLLDTVLVPAEPFELLEPAVEAAAATPVAVAETVAPTGADTGSAWVADTFAKLLAAQAAAAAAVASTPAVVETGVTANNPATHTPAAPRVATPQSTAQPQMAGTSAPQTSESPSIAVPSAETQAQTTAPSLAVPGRRRTAAASQTPAPAATIGSPHVAQQTAAPTAPPTAAPRTAAPTTPQAGASQSTGAPSQHAEQPRPERVGPLTGPIPQPAASDVDEFEAAARLFSFTGETPVQRAPRPAGPAPEAESTQRTTSPSPARRGSAFRRTATASFSVGVLGIVGLLAVGMTTPAEAVAAVNGTDAPLSVVAAGDNTVPVIDEAEIQAYVAPGDAQNDTLQRTENYTTTTTAQLASEAGIKNFSNLFHNNPNSNIQWPFAVGVTMSYGFGMRSGRMHEGIDFTPGNGAPVQAIADGTVRVASEAGGAYGVHVIIDHIVDGELVSSHYAHMQYGSLQVSPGQHVTVGTVIGHTGNTGRSYGAHTHFEILKNGTTAIDPWPWLQEHTDGTHTVG</sequence>
<feature type="compositionally biased region" description="Polar residues" evidence="1">
    <location>
        <begin position="313"/>
        <end position="325"/>
    </location>
</feature>
<feature type="compositionally biased region" description="Low complexity" evidence="1">
    <location>
        <begin position="301"/>
        <end position="312"/>
    </location>
</feature>
<feature type="compositionally biased region" description="Low complexity" evidence="1">
    <location>
        <begin position="102"/>
        <end position="122"/>
    </location>
</feature>
<feature type="region of interest" description="Disordered" evidence="1">
    <location>
        <begin position="361"/>
        <end position="397"/>
    </location>
</feature>
<feature type="compositionally biased region" description="Low complexity" evidence="1">
    <location>
        <begin position="206"/>
        <end position="218"/>
    </location>
</feature>
<evidence type="ECO:0000313" key="3">
    <source>
        <dbReference type="EMBL" id="GAA5089184.1"/>
    </source>
</evidence>
<proteinExistence type="predicted"/>
<feature type="compositionally biased region" description="Polar residues" evidence="1">
    <location>
        <begin position="222"/>
        <end position="243"/>
    </location>
</feature>
<evidence type="ECO:0000313" key="4">
    <source>
        <dbReference type="Proteomes" id="UP001501407"/>
    </source>
</evidence>
<comment type="caution">
    <text evidence="3">The sequence shown here is derived from an EMBL/GenBank/DDBJ whole genome shotgun (WGS) entry which is preliminary data.</text>
</comment>
<dbReference type="InterPro" id="IPR050570">
    <property type="entry name" value="Cell_wall_metabolism_enzyme"/>
</dbReference>
<organism evidence="3 4">
    <name type="scientific">Microbacterium yannicii</name>
    <dbReference type="NCBI Taxonomy" id="671622"/>
    <lineage>
        <taxon>Bacteria</taxon>
        <taxon>Bacillati</taxon>
        <taxon>Actinomycetota</taxon>
        <taxon>Actinomycetes</taxon>
        <taxon>Micrococcales</taxon>
        <taxon>Microbacteriaceae</taxon>
        <taxon>Microbacterium</taxon>
    </lineage>
</organism>
<feature type="compositionally biased region" description="Low complexity" evidence="1">
    <location>
        <begin position="270"/>
        <end position="281"/>
    </location>
</feature>
<evidence type="ECO:0000256" key="1">
    <source>
        <dbReference type="SAM" id="MobiDB-lite"/>
    </source>
</evidence>
<evidence type="ECO:0000259" key="2">
    <source>
        <dbReference type="Pfam" id="PF01551"/>
    </source>
</evidence>
<accession>A0ABP9M5G0</accession>